<name>A0A5J5A160_9ASTE</name>
<dbReference type="EMBL" id="CM018047">
    <property type="protein sequence ID" value="KAA8524835.1"/>
    <property type="molecule type" value="Genomic_DNA"/>
</dbReference>
<reference evidence="1 2" key="1">
    <citation type="submission" date="2019-09" db="EMBL/GenBank/DDBJ databases">
        <title>A chromosome-level genome assembly of the Chinese tupelo Nyssa sinensis.</title>
        <authorList>
            <person name="Yang X."/>
            <person name="Kang M."/>
            <person name="Yang Y."/>
            <person name="Xiong H."/>
            <person name="Wang M."/>
            <person name="Zhang Z."/>
            <person name="Wang Z."/>
            <person name="Wu H."/>
            <person name="Ma T."/>
            <person name="Liu J."/>
            <person name="Xi Z."/>
        </authorList>
    </citation>
    <scope>NUCLEOTIDE SEQUENCE [LARGE SCALE GENOMIC DNA]</scope>
    <source>
        <strain evidence="1">J267</strain>
        <tissue evidence="1">Leaf</tissue>
    </source>
</reference>
<dbReference type="AlphaFoldDB" id="A0A5J5A160"/>
<sequence length="70" mass="7287">MGGVGRGALVKNQIESGACFSVHLADEAEAVNVLDAVLREALNFIEDKTGIGLSTCKCLVDIIAEGLDLL</sequence>
<proteinExistence type="predicted"/>
<gene>
    <name evidence="1" type="ORF">F0562_011258</name>
</gene>
<evidence type="ECO:0000313" key="1">
    <source>
        <dbReference type="EMBL" id="KAA8524835.1"/>
    </source>
</evidence>
<dbReference type="Proteomes" id="UP000325577">
    <property type="component" value="Linkage Group LG4"/>
</dbReference>
<evidence type="ECO:0000313" key="2">
    <source>
        <dbReference type="Proteomes" id="UP000325577"/>
    </source>
</evidence>
<accession>A0A5J5A160</accession>
<organism evidence="1 2">
    <name type="scientific">Nyssa sinensis</name>
    <dbReference type="NCBI Taxonomy" id="561372"/>
    <lineage>
        <taxon>Eukaryota</taxon>
        <taxon>Viridiplantae</taxon>
        <taxon>Streptophyta</taxon>
        <taxon>Embryophyta</taxon>
        <taxon>Tracheophyta</taxon>
        <taxon>Spermatophyta</taxon>
        <taxon>Magnoliopsida</taxon>
        <taxon>eudicotyledons</taxon>
        <taxon>Gunneridae</taxon>
        <taxon>Pentapetalae</taxon>
        <taxon>asterids</taxon>
        <taxon>Cornales</taxon>
        <taxon>Nyssaceae</taxon>
        <taxon>Nyssa</taxon>
    </lineage>
</organism>
<protein>
    <submittedName>
        <fullName evidence="1">Uncharacterized protein</fullName>
    </submittedName>
</protein>
<keyword evidence="2" id="KW-1185">Reference proteome</keyword>